<evidence type="ECO:0000256" key="1">
    <source>
        <dbReference type="ARBA" id="ARBA00008668"/>
    </source>
</evidence>
<proteinExistence type="inferred from homology"/>
<keyword evidence="6" id="KW-0732">Signal</keyword>
<dbReference type="InterPro" id="IPR036514">
    <property type="entry name" value="SGNH_hydro_sf"/>
</dbReference>
<comment type="caution">
    <text evidence="7">The sequence shown here is derived from an EMBL/GenBank/DDBJ whole genome shotgun (WGS) entry which is preliminary data.</text>
</comment>
<dbReference type="Gene3D" id="3.40.50.1110">
    <property type="entry name" value="SGNH hydrolase"/>
    <property type="match status" value="2"/>
</dbReference>
<dbReference type="AlphaFoldDB" id="A0A8X7QZ81"/>
<accession>A0A8X7QZ81</accession>
<evidence type="ECO:0000256" key="5">
    <source>
        <dbReference type="SAM" id="MobiDB-lite"/>
    </source>
</evidence>
<keyword evidence="8" id="KW-1185">Reference proteome</keyword>
<dbReference type="InterPro" id="IPR001087">
    <property type="entry name" value="GDSL"/>
</dbReference>
<dbReference type="Proteomes" id="UP000886595">
    <property type="component" value="Unassembled WGS sequence"/>
</dbReference>
<comment type="similarity">
    <text evidence="1">Belongs to the 'GDSL' lipolytic enzyme family.</text>
</comment>
<sequence length="348" mass="38484">MDSLIKLFFSILLLISSLIFGEINGVESSSSNHHHHHLSGPKKLFVFGDSYADTGNIKKPHAVSWRVPYGTTFPGKPSGRFSDGRVSTDFLARLLGIKTPFAYLWKDYVGKERLRYGVNFAYGGTGVFNTKSTSPNMTIQINLFEQLLGGIYSQSDLSSSLARQRCWQRLLQLPRPKPLHRCPPNIHQASGGSDRAKFEATPRIGTGKDSNTIVAATRMPPLYTSPQGCNDTFNALVNYHNSLLEQVVANLNNEARQSTFAVIDFYNAFMAILTNKGESPGSKRFETPLKPCCEGSCGNVVEKGANKYTLCDDPESAFFWDGLHPTQQGWKFIYSVLGKALSASLLKL</sequence>
<dbReference type="EMBL" id="JAAMPC010000011">
    <property type="protein sequence ID" value="KAG2279245.1"/>
    <property type="molecule type" value="Genomic_DNA"/>
</dbReference>
<organism evidence="7 8">
    <name type="scientific">Brassica carinata</name>
    <name type="common">Ethiopian mustard</name>
    <name type="synonym">Abyssinian cabbage</name>
    <dbReference type="NCBI Taxonomy" id="52824"/>
    <lineage>
        <taxon>Eukaryota</taxon>
        <taxon>Viridiplantae</taxon>
        <taxon>Streptophyta</taxon>
        <taxon>Embryophyta</taxon>
        <taxon>Tracheophyta</taxon>
        <taxon>Spermatophyta</taxon>
        <taxon>Magnoliopsida</taxon>
        <taxon>eudicotyledons</taxon>
        <taxon>Gunneridae</taxon>
        <taxon>Pentapetalae</taxon>
        <taxon>rosids</taxon>
        <taxon>malvids</taxon>
        <taxon>Brassicales</taxon>
        <taxon>Brassicaceae</taxon>
        <taxon>Brassiceae</taxon>
        <taxon>Brassica</taxon>
    </lineage>
</organism>
<dbReference type="OrthoDB" id="1600564at2759"/>
<keyword evidence="2" id="KW-0378">Hydrolase</keyword>
<feature type="chain" id="PRO_5036447804" description="GDSL esterase/lipase" evidence="6">
    <location>
        <begin position="26"/>
        <end position="348"/>
    </location>
</feature>
<keyword evidence="3" id="KW-0442">Lipid degradation</keyword>
<dbReference type="GO" id="GO:0016042">
    <property type="term" value="P:lipid catabolic process"/>
    <property type="evidence" value="ECO:0007669"/>
    <property type="project" value="UniProtKB-KW"/>
</dbReference>
<protein>
    <recommendedName>
        <fullName evidence="9">GDSL esterase/lipase</fullName>
    </recommendedName>
</protein>
<evidence type="ECO:0008006" key="9">
    <source>
        <dbReference type="Google" id="ProtNLM"/>
    </source>
</evidence>
<dbReference type="Pfam" id="PF00657">
    <property type="entry name" value="Lipase_GDSL"/>
    <property type="match status" value="2"/>
</dbReference>
<gene>
    <name evidence="7" type="ORF">Bca52824_050465</name>
</gene>
<reference evidence="7 8" key="1">
    <citation type="submission" date="2020-02" db="EMBL/GenBank/DDBJ databases">
        <authorList>
            <person name="Ma Q."/>
            <person name="Huang Y."/>
            <person name="Song X."/>
            <person name="Pei D."/>
        </authorList>
    </citation>
    <scope>NUCLEOTIDE SEQUENCE [LARGE SCALE GENOMIC DNA]</scope>
    <source>
        <strain evidence="7">Sxm20200214</strain>
        <tissue evidence="7">Leaf</tissue>
    </source>
</reference>
<keyword evidence="4" id="KW-0443">Lipid metabolism</keyword>
<dbReference type="GO" id="GO:0016788">
    <property type="term" value="F:hydrolase activity, acting on ester bonds"/>
    <property type="evidence" value="ECO:0007669"/>
    <property type="project" value="InterPro"/>
</dbReference>
<evidence type="ECO:0000256" key="2">
    <source>
        <dbReference type="ARBA" id="ARBA00022801"/>
    </source>
</evidence>
<dbReference type="PANTHER" id="PTHR46020">
    <property type="entry name" value="OSJNBB0059K02.9 PROTEIN"/>
    <property type="match status" value="1"/>
</dbReference>
<feature type="signal peptide" evidence="6">
    <location>
        <begin position="1"/>
        <end position="25"/>
    </location>
</feature>
<evidence type="ECO:0000256" key="6">
    <source>
        <dbReference type="SAM" id="SignalP"/>
    </source>
</evidence>
<evidence type="ECO:0000313" key="7">
    <source>
        <dbReference type="EMBL" id="KAG2279245.1"/>
    </source>
</evidence>
<dbReference type="PANTHER" id="PTHR46020:SF21">
    <property type="entry name" value="(RAPE) HYPOTHETICAL PROTEIN"/>
    <property type="match status" value="1"/>
</dbReference>
<feature type="region of interest" description="Disordered" evidence="5">
    <location>
        <begin position="181"/>
        <end position="202"/>
    </location>
</feature>
<evidence type="ECO:0000256" key="4">
    <source>
        <dbReference type="ARBA" id="ARBA00023098"/>
    </source>
</evidence>
<name>A0A8X7QZ81_BRACI</name>
<dbReference type="SUPFAM" id="SSF52266">
    <property type="entry name" value="SGNH hydrolase"/>
    <property type="match status" value="1"/>
</dbReference>
<evidence type="ECO:0000256" key="3">
    <source>
        <dbReference type="ARBA" id="ARBA00022963"/>
    </source>
</evidence>
<evidence type="ECO:0000313" key="8">
    <source>
        <dbReference type="Proteomes" id="UP000886595"/>
    </source>
</evidence>